<feature type="chain" id="PRO_5047252368" evidence="2">
    <location>
        <begin position="21"/>
        <end position="156"/>
    </location>
</feature>
<feature type="region of interest" description="Disordered" evidence="1">
    <location>
        <begin position="37"/>
        <end position="90"/>
    </location>
</feature>
<evidence type="ECO:0000313" key="4">
    <source>
        <dbReference type="Proteomes" id="UP000812013"/>
    </source>
</evidence>
<keyword evidence="4" id="KW-1185">Reference proteome</keyword>
<keyword evidence="2" id="KW-0732">Signal</keyword>
<reference evidence="3 4" key="1">
    <citation type="submission" date="2019-12" db="EMBL/GenBank/DDBJ databases">
        <title>Genome sequence of Streptomyces bambusae.</title>
        <authorList>
            <person name="Bansal K."/>
            <person name="Choksket S."/>
            <person name="Korpole S."/>
            <person name="Patil P.B."/>
        </authorList>
    </citation>
    <scope>NUCLEOTIDE SEQUENCE [LARGE SCALE GENOMIC DNA]</scope>
    <source>
        <strain evidence="3 4">SK60</strain>
    </source>
</reference>
<sequence length="156" mass="16605">MFTNSWQRPLILAVASLAFAAGTAGVSQASESQAMSGINSAAAGDHPEPCFKIGRGGEGGKGGEGGRGGQPGQPGEPGKPGRPGCLRFHDLPDKKKSELTVVDRVYIVMMLTADDSDEMKEKISEKYDVPKDELDTWKKNYEDGNWIALMGGGFPF</sequence>
<evidence type="ECO:0000256" key="1">
    <source>
        <dbReference type="SAM" id="MobiDB-lite"/>
    </source>
</evidence>
<dbReference type="Proteomes" id="UP000812013">
    <property type="component" value="Unassembled WGS sequence"/>
</dbReference>
<gene>
    <name evidence="3" type="ORF">GPJ59_25350</name>
</gene>
<feature type="compositionally biased region" description="Gly residues" evidence="1">
    <location>
        <begin position="54"/>
        <end position="72"/>
    </location>
</feature>
<evidence type="ECO:0000256" key="2">
    <source>
        <dbReference type="SAM" id="SignalP"/>
    </source>
</evidence>
<evidence type="ECO:0000313" key="3">
    <source>
        <dbReference type="EMBL" id="MBW5485113.1"/>
    </source>
</evidence>
<name>A0ABS6ZBG8_9ACTN</name>
<feature type="signal peptide" evidence="2">
    <location>
        <begin position="1"/>
        <end position="20"/>
    </location>
</feature>
<dbReference type="EMBL" id="WTFF01000220">
    <property type="protein sequence ID" value="MBW5485113.1"/>
    <property type="molecule type" value="Genomic_DNA"/>
</dbReference>
<comment type="caution">
    <text evidence="3">The sequence shown here is derived from an EMBL/GenBank/DDBJ whole genome shotgun (WGS) entry which is preliminary data.</text>
</comment>
<proteinExistence type="predicted"/>
<protein>
    <submittedName>
        <fullName evidence="3">Uncharacterized protein</fullName>
    </submittedName>
</protein>
<dbReference type="RefSeq" id="WP_219670022.1">
    <property type="nucleotide sequence ID" value="NZ_WTFF01000220.1"/>
</dbReference>
<organism evidence="3 4">
    <name type="scientific">Streptomyces bambusae</name>
    <dbReference type="NCBI Taxonomy" id="1550616"/>
    <lineage>
        <taxon>Bacteria</taxon>
        <taxon>Bacillati</taxon>
        <taxon>Actinomycetota</taxon>
        <taxon>Actinomycetes</taxon>
        <taxon>Kitasatosporales</taxon>
        <taxon>Streptomycetaceae</taxon>
        <taxon>Streptomyces</taxon>
    </lineage>
</organism>
<accession>A0ABS6ZBG8</accession>